<organism evidence="1 2">
    <name type="scientific">Fulvivirga imtechensis AK7</name>
    <dbReference type="NCBI Taxonomy" id="1237149"/>
    <lineage>
        <taxon>Bacteria</taxon>
        <taxon>Pseudomonadati</taxon>
        <taxon>Bacteroidota</taxon>
        <taxon>Cytophagia</taxon>
        <taxon>Cytophagales</taxon>
        <taxon>Fulvivirgaceae</taxon>
        <taxon>Fulvivirga</taxon>
    </lineage>
</organism>
<comment type="caution">
    <text evidence="1">The sequence shown here is derived from an EMBL/GenBank/DDBJ whole genome shotgun (WGS) entry which is preliminary data.</text>
</comment>
<dbReference type="AlphaFoldDB" id="L8JHV9"/>
<sequence>MKNLESLNSEKFKMNACEIKSIKGGKMDDSLDKSYEYSYTDVGDNSVMDARLYDICADW</sequence>
<dbReference type="STRING" id="1237149.C900_00437"/>
<evidence type="ECO:0000313" key="1">
    <source>
        <dbReference type="EMBL" id="ELR68405.1"/>
    </source>
</evidence>
<evidence type="ECO:0000313" key="2">
    <source>
        <dbReference type="Proteomes" id="UP000011135"/>
    </source>
</evidence>
<gene>
    <name evidence="1" type="ORF">C900_00437</name>
</gene>
<dbReference type="Proteomes" id="UP000011135">
    <property type="component" value="Unassembled WGS sequence"/>
</dbReference>
<reference evidence="1 2" key="1">
    <citation type="submission" date="2012-12" db="EMBL/GenBank/DDBJ databases">
        <title>Genome assembly of Fulvivirga imtechensis AK7.</title>
        <authorList>
            <person name="Nupur N."/>
            <person name="Khatri I."/>
            <person name="Kumar R."/>
            <person name="Subramanian S."/>
            <person name="Pinnaka A."/>
        </authorList>
    </citation>
    <scope>NUCLEOTIDE SEQUENCE [LARGE SCALE GENOMIC DNA]</scope>
    <source>
        <strain evidence="1 2">AK7</strain>
    </source>
</reference>
<name>L8JHV9_9BACT</name>
<keyword evidence="2" id="KW-1185">Reference proteome</keyword>
<accession>L8JHV9</accession>
<protein>
    <submittedName>
        <fullName evidence="1">Uncharacterized protein</fullName>
    </submittedName>
</protein>
<proteinExistence type="predicted"/>
<dbReference type="RefSeq" id="WP_009583354.1">
    <property type="nucleotide sequence ID" value="NZ_AMZN01000116.1"/>
</dbReference>
<dbReference type="EMBL" id="AMZN01000116">
    <property type="protein sequence ID" value="ELR68405.1"/>
    <property type="molecule type" value="Genomic_DNA"/>
</dbReference>